<comment type="caution">
    <text evidence="1">The sequence shown here is derived from an EMBL/GenBank/DDBJ whole genome shotgun (WGS) entry which is preliminary data.</text>
</comment>
<sequence>MTRPLGAVQNRDYDALNRLVRVSDALNQQTQFQYDANDNLLVQTMPGSAPVTCCHCENALFLSSG</sequence>
<gene>
    <name evidence="1" type="ORF">HNR48_002127</name>
</gene>
<dbReference type="NCBIfam" id="TIGR01643">
    <property type="entry name" value="YD_repeat_2x"/>
    <property type="match status" value="1"/>
</dbReference>
<evidence type="ECO:0000313" key="1">
    <source>
        <dbReference type="EMBL" id="MBB6521842.1"/>
    </source>
</evidence>
<dbReference type="RefSeq" id="WP_167202761.1">
    <property type="nucleotide sequence ID" value="NZ_JAAONY010000002.1"/>
</dbReference>
<evidence type="ECO:0000313" key="2">
    <source>
        <dbReference type="Proteomes" id="UP000528457"/>
    </source>
</evidence>
<organism evidence="1 2">
    <name type="scientific">Pseudoteredinibacter isoporae</name>
    <dbReference type="NCBI Taxonomy" id="570281"/>
    <lineage>
        <taxon>Bacteria</taxon>
        <taxon>Pseudomonadati</taxon>
        <taxon>Pseudomonadota</taxon>
        <taxon>Gammaproteobacteria</taxon>
        <taxon>Cellvibrionales</taxon>
        <taxon>Cellvibrionaceae</taxon>
        <taxon>Pseudoteredinibacter</taxon>
    </lineage>
</organism>
<proteinExistence type="predicted"/>
<accession>A0A7X0JTG6</accession>
<dbReference type="AlphaFoldDB" id="A0A7X0JTG6"/>
<name>A0A7X0JTG6_9GAMM</name>
<dbReference type="InterPro" id="IPR006530">
    <property type="entry name" value="YD"/>
</dbReference>
<dbReference type="Proteomes" id="UP000528457">
    <property type="component" value="Unassembled WGS sequence"/>
</dbReference>
<dbReference type="Pfam" id="PF05593">
    <property type="entry name" value="RHS_repeat"/>
    <property type="match status" value="1"/>
</dbReference>
<reference evidence="1 2" key="1">
    <citation type="submission" date="2020-08" db="EMBL/GenBank/DDBJ databases">
        <title>Genomic Encyclopedia of Type Strains, Phase IV (KMG-IV): sequencing the most valuable type-strain genomes for metagenomic binning, comparative biology and taxonomic classification.</title>
        <authorList>
            <person name="Goeker M."/>
        </authorList>
    </citation>
    <scope>NUCLEOTIDE SEQUENCE [LARGE SCALE GENOMIC DNA]</scope>
    <source>
        <strain evidence="1 2">DSM 22368</strain>
    </source>
</reference>
<keyword evidence="2" id="KW-1185">Reference proteome</keyword>
<dbReference type="InterPro" id="IPR031325">
    <property type="entry name" value="RHS_repeat"/>
</dbReference>
<dbReference type="InParanoid" id="A0A7X0JTG6"/>
<dbReference type="Gene3D" id="2.180.10.10">
    <property type="entry name" value="RHS repeat-associated core"/>
    <property type="match status" value="1"/>
</dbReference>
<protein>
    <submittedName>
        <fullName evidence="1">YD repeat-containing protein</fullName>
    </submittedName>
</protein>
<dbReference type="EMBL" id="JACHHT010000002">
    <property type="protein sequence ID" value="MBB6521842.1"/>
    <property type="molecule type" value="Genomic_DNA"/>
</dbReference>